<dbReference type="EMBL" id="BAAAYX010000020">
    <property type="protein sequence ID" value="GAA3715292.1"/>
    <property type="molecule type" value="Genomic_DNA"/>
</dbReference>
<dbReference type="Gene3D" id="3.40.50.2300">
    <property type="match status" value="2"/>
</dbReference>
<keyword evidence="3" id="KW-0804">Transcription</keyword>
<feature type="domain" description="HTH lacI-type" evidence="4">
    <location>
        <begin position="3"/>
        <end position="57"/>
    </location>
</feature>
<proteinExistence type="predicted"/>
<keyword evidence="2 5" id="KW-0238">DNA-binding</keyword>
<evidence type="ECO:0000259" key="4">
    <source>
        <dbReference type="PROSITE" id="PS50932"/>
    </source>
</evidence>
<dbReference type="InterPro" id="IPR000843">
    <property type="entry name" value="HTH_LacI"/>
</dbReference>
<dbReference type="SMART" id="SM00354">
    <property type="entry name" value="HTH_LACI"/>
    <property type="match status" value="1"/>
</dbReference>
<dbReference type="CDD" id="cd01392">
    <property type="entry name" value="HTH_LacI"/>
    <property type="match status" value="1"/>
</dbReference>
<keyword evidence="1" id="KW-0805">Transcription regulation</keyword>
<evidence type="ECO:0000256" key="3">
    <source>
        <dbReference type="ARBA" id="ARBA00023163"/>
    </source>
</evidence>
<dbReference type="InterPro" id="IPR028082">
    <property type="entry name" value="Peripla_BP_I"/>
</dbReference>
<dbReference type="Gene3D" id="1.10.260.40">
    <property type="entry name" value="lambda repressor-like DNA-binding domains"/>
    <property type="match status" value="1"/>
</dbReference>
<organism evidence="5 6">
    <name type="scientific">Microlunatus aurantiacus</name>
    <dbReference type="NCBI Taxonomy" id="446786"/>
    <lineage>
        <taxon>Bacteria</taxon>
        <taxon>Bacillati</taxon>
        <taxon>Actinomycetota</taxon>
        <taxon>Actinomycetes</taxon>
        <taxon>Propionibacteriales</taxon>
        <taxon>Propionibacteriaceae</taxon>
        <taxon>Microlunatus</taxon>
    </lineage>
</organism>
<gene>
    <name evidence="5" type="ORF">GCM10022204_38440</name>
</gene>
<comment type="caution">
    <text evidence="5">The sequence shown here is derived from an EMBL/GenBank/DDBJ whole genome shotgun (WGS) entry which is preliminary data.</text>
</comment>
<dbReference type="Pfam" id="PF00356">
    <property type="entry name" value="LacI"/>
    <property type="match status" value="1"/>
</dbReference>
<evidence type="ECO:0000313" key="5">
    <source>
        <dbReference type="EMBL" id="GAA3715292.1"/>
    </source>
</evidence>
<dbReference type="InterPro" id="IPR010982">
    <property type="entry name" value="Lambda_DNA-bd_dom_sf"/>
</dbReference>
<protein>
    <submittedName>
        <fullName evidence="5">LacI family DNA-binding transcriptional regulator</fullName>
    </submittedName>
</protein>
<name>A0ABP7EAB3_9ACTN</name>
<evidence type="ECO:0000256" key="1">
    <source>
        <dbReference type="ARBA" id="ARBA00023015"/>
    </source>
</evidence>
<dbReference type="PANTHER" id="PTHR30146:SF153">
    <property type="entry name" value="LACTOSE OPERON REPRESSOR"/>
    <property type="match status" value="1"/>
</dbReference>
<reference evidence="6" key="1">
    <citation type="journal article" date="2019" name="Int. J. Syst. Evol. Microbiol.">
        <title>The Global Catalogue of Microorganisms (GCM) 10K type strain sequencing project: providing services to taxonomists for standard genome sequencing and annotation.</title>
        <authorList>
            <consortium name="The Broad Institute Genomics Platform"/>
            <consortium name="The Broad Institute Genome Sequencing Center for Infectious Disease"/>
            <person name="Wu L."/>
            <person name="Ma J."/>
        </authorList>
    </citation>
    <scope>NUCLEOTIDE SEQUENCE [LARGE SCALE GENOMIC DNA]</scope>
    <source>
        <strain evidence="6">JCM 16548</strain>
    </source>
</reference>
<dbReference type="SUPFAM" id="SSF47413">
    <property type="entry name" value="lambda repressor-like DNA-binding domains"/>
    <property type="match status" value="1"/>
</dbReference>
<dbReference type="PANTHER" id="PTHR30146">
    <property type="entry name" value="LACI-RELATED TRANSCRIPTIONAL REPRESSOR"/>
    <property type="match status" value="1"/>
</dbReference>
<dbReference type="Proteomes" id="UP001500051">
    <property type="component" value="Unassembled WGS sequence"/>
</dbReference>
<dbReference type="InterPro" id="IPR046335">
    <property type="entry name" value="LacI/GalR-like_sensor"/>
</dbReference>
<accession>A0ABP7EAB3</accession>
<sequence>MRATVKDVARLAQVSPKTVSNVVNATTPVSDTVRARVESAMLELDYVPNLSARALRNGRSGLIALALPDLSTPYSAEMAHHIVTEARDRGLGVQIEETAGSGERELNLIFKARAHLIDGLVLNPVMLQNVSVQPGLSLPPTVFIGEVDQDVGDHVWVDNVAAARDLTEHLIGLGHRRIAIMGLMASETSRLRLKGYRAALRRARIPRQVALEIVDAEWYPAGSFAALNAYLDGHELPEAFVCLTDSIAIGVLSALWTRGLRVPDDVSVVGYDNVADGAFAAPPLTTIDFDKPAYAATVLDLLGARIADPERPVSRVVMTHRLVVRSSTAPPRR</sequence>
<dbReference type="SUPFAM" id="SSF53822">
    <property type="entry name" value="Periplasmic binding protein-like I"/>
    <property type="match status" value="1"/>
</dbReference>
<dbReference type="CDD" id="cd06267">
    <property type="entry name" value="PBP1_LacI_sugar_binding-like"/>
    <property type="match status" value="1"/>
</dbReference>
<keyword evidence="6" id="KW-1185">Reference proteome</keyword>
<evidence type="ECO:0000256" key="2">
    <source>
        <dbReference type="ARBA" id="ARBA00023125"/>
    </source>
</evidence>
<dbReference type="PROSITE" id="PS50932">
    <property type="entry name" value="HTH_LACI_2"/>
    <property type="match status" value="1"/>
</dbReference>
<dbReference type="RefSeq" id="WP_344814074.1">
    <property type="nucleotide sequence ID" value="NZ_BAAAYX010000020.1"/>
</dbReference>
<dbReference type="Pfam" id="PF13377">
    <property type="entry name" value="Peripla_BP_3"/>
    <property type="match status" value="1"/>
</dbReference>
<dbReference type="PROSITE" id="PS00356">
    <property type="entry name" value="HTH_LACI_1"/>
    <property type="match status" value="1"/>
</dbReference>
<dbReference type="GO" id="GO:0003677">
    <property type="term" value="F:DNA binding"/>
    <property type="evidence" value="ECO:0007669"/>
    <property type="project" value="UniProtKB-KW"/>
</dbReference>
<evidence type="ECO:0000313" key="6">
    <source>
        <dbReference type="Proteomes" id="UP001500051"/>
    </source>
</evidence>